<protein>
    <submittedName>
        <fullName evidence="3">AMP-binding protein</fullName>
    </submittedName>
</protein>
<dbReference type="InterPro" id="IPR025110">
    <property type="entry name" value="AMP-bd_C"/>
</dbReference>
<dbReference type="PANTHER" id="PTHR43201">
    <property type="entry name" value="ACYL-COA SYNTHETASE"/>
    <property type="match status" value="1"/>
</dbReference>
<feature type="domain" description="AMP-binding enzyme C-terminal" evidence="2">
    <location>
        <begin position="434"/>
        <end position="508"/>
    </location>
</feature>
<organism evidence="3 4">
    <name type="scientific">Dactylosporangium salmoneum</name>
    <dbReference type="NCBI Taxonomy" id="53361"/>
    <lineage>
        <taxon>Bacteria</taxon>
        <taxon>Bacillati</taxon>
        <taxon>Actinomycetota</taxon>
        <taxon>Actinomycetes</taxon>
        <taxon>Micromonosporales</taxon>
        <taxon>Micromonosporaceae</taxon>
        <taxon>Dactylosporangium</taxon>
    </lineage>
</organism>
<evidence type="ECO:0000313" key="3">
    <source>
        <dbReference type="EMBL" id="GAA2330737.1"/>
    </source>
</evidence>
<dbReference type="Pfam" id="PF00501">
    <property type="entry name" value="AMP-binding"/>
    <property type="match status" value="1"/>
</dbReference>
<dbReference type="PROSITE" id="PS00455">
    <property type="entry name" value="AMP_BINDING"/>
    <property type="match status" value="1"/>
</dbReference>
<dbReference type="SUPFAM" id="SSF56801">
    <property type="entry name" value="Acetyl-CoA synthetase-like"/>
    <property type="match status" value="1"/>
</dbReference>
<dbReference type="RefSeq" id="WP_344610896.1">
    <property type="nucleotide sequence ID" value="NZ_BAAARV010000005.1"/>
</dbReference>
<dbReference type="Pfam" id="PF13193">
    <property type="entry name" value="AMP-binding_C"/>
    <property type="match status" value="1"/>
</dbReference>
<dbReference type="InterPro" id="IPR000873">
    <property type="entry name" value="AMP-dep_synth/lig_dom"/>
</dbReference>
<evidence type="ECO:0000259" key="2">
    <source>
        <dbReference type="Pfam" id="PF13193"/>
    </source>
</evidence>
<feature type="domain" description="AMP-dependent synthetase/ligase" evidence="1">
    <location>
        <begin position="44"/>
        <end position="385"/>
    </location>
</feature>
<evidence type="ECO:0000313" key="4">
    <source>
        <dbReference type="Proteomes" id="UP001501444"/>
    </source>
</evidence>
<dbReference type="Gene3D" id="3.30.300.30">
    <property type="match status" value="1"/>
</dbReference>
<dbReference type="Gene3D" id="3.40.50.12780">
    <property type="entry name" value="N-terminal domain of ligase-like"/>
    <property type="match status" value="1"/>
</dbReference>
<reference evidence="3 4" key="1">
    <citation type="journal article" date="2019" name="Int. J. Syst. Evol. Microbiol.">
        <title>The Global Catalogue of Microorganisms (GCM) 10K type strain sequencing project: providing services to taxonomists for standard genome sequencing and annotation.</title>
        <authorList>
            <consortium name="The Broad Institute Genomics Platform"/>
            <consortium name="The Broad Institute Genome Sequencing Center for Infectious Disease"/>
            <person name="Wu L."/>
            <person name="Ma J."/>
        </authorList>
    </citation>
    <scope>NUCLEOTIDE SEQUENCE [LARGE SCALE GENOMIC DNA]</scope>
    <source>
        <strain evidence="3 4">JCM 3272</strain>
    </source>
</reference>
<proteinExistence type="predicted"/>
<dbReference type="InterPro" id="IPR045851">
    <property type="entry name" value="AMP-bd_C_sf"/>
</dbReference>
<accession>A0ABN3FIL9</accession>
<dbReference type="EMBL" id="BAAARV010000005">
    <property type="protein sequence ID" value="GAA2330737.1"/>
    <property type="molecule type" value="Genomic_DNA"/>
</dbReference>
<name>A0ABN3FIL9_9ACTN</name>
<dbReference type="InterPro" id="IPR042099">
    <property type="entry name" value="ANL_N_sf"/>
</dbReference>
<dbReference type="InterPro" id="IPR020845">
    <property type="entry name" value="AMP-binding_CS"/>
</dbReference>
<evidence type="ECO:0000259" key="1">
    <source>
        <dbReference type="Pfam" id="PF00501"/>
    </source>
</evidence>
<keyword evidence="4" id="KW-1185">Reference proteome</keyword>
<sequence length="517" mass="54880">MDAVFVLRTLARRKVLNPAGPGRVVRQLNALRRWGFGLYGEMRSTAARNPGRVAIIDERRTVTYGDLDHRVRRLANALRAGHGVVPGARVGLLCENSAAMIESLMAVVAVGAQAVLINTGLGNAQIEAVAHDQALSLLLHDEAFLGMLAAVPPHLPRLSTDRIDGLILRAPSADLEPPAEPGSIVVLTSGTTGAPKGARRRNPAGLGPLASVVSRIPLNAGERMFVAAPLFHTWGLAALQLCLALRGTIVLTRRFAPATTLGAVNEHGCTSLFAVPVMLQRLLEAPGAVAAPALRVVAVSGSALTGPLATRFMDVYGDVLYNLYGSTEASWASIAVPKELRSAPGTAGRPPHGTRVAILGADGRALPPDTVGRIFVGNDMLFEGYTNGTGREFHGDLIATGDLGHLDRGGLLFVDGREDDMVISGGENVYPAAVEDVIAELPQVREVAVAGVPDEEFGQRLAAWIALHPGERVDADAIREYVRHRLARFSVPRDVYFVAALPRNATGKVVRRQLFPS</sequence>
<gene>
    <name evidence="3" type="ORF">GCM10010170_008920</name>
</gene>
<dbReference type="PANTHER" id="PTHR43201:SF32">
    <property type="entry name" value="2-SUCCINYLBENZOATE--COA LIGASE, CHLOROPLASTIC_PEROXISOMAL"/>
    <property type="match status" value="1"/>
</dbReference>
<dbReference type="Proteomes" id="UP001501444">
    <property type="component" value="Unassembled WGS sequence"/>
</dbReference>
<comment type="caution">
    <text evidence="3">The sequence shown here is derived from an EMBL/GenBank/DDBJ whole genome shotgun (WGS) entry which is preliminary data.</text>
</comment>